<evidence type="ECO:0000256" key="1">
    <source>
        <dbReference type="ARBA" id="ARBA00022679"/>
    </source>
</evidence>
<dbReference type="InterPro" id="IPR050680">
    <property type="entry name" value="YpeA/RimI_acetyltransf"/>
</dbReference>
<dbReference type="PANTHER" id="PTHR43420">
    <property type="entry name" value="ACETYLTRANSFERASE"/>
    <property type="match status" value="1"/>
</dbReference>
<protein>
    <submittedName>
        <fullName evidence="4">GNAT family N-acetyltransferase</fullName>
    </submittedName>
</protein>
<dbReference type="PROSITE" id="PS51186">
    <property type="entry name" value="GNAT"/>
    <property type="match status" value="2"/>
</dbReference>
<dbReference type="Pfam" id="PF00583">
    <property type="entry name" value="Acetyltransf_1"/>
    <property type="match status" value="1"/>
</dbReference>
<evidence type="ECO:0000313" key="5">
    <source>
        <dbReference type="Proteomes" id="UP000618818"/>
    </source>
</evidence>
<comment type="caution">
    <text evidence="4">The sequence shown here is derived from an EMBL/GenBank/DDBJ whole genome shotgun (WGS) entry which is preliminary data.</text>
</comment>
<dbReference type="SUPFAM" id="SSF55729">
    <property type="entry name" value="Acyl-CoA N-acyltransferases (Nat)"/>
    <property type="match status" value="1"/>
</dbReference>
<dbReference type="InterPro" id="IPR016181">
    <property type="entry name" value="Acyl_CoA_acyltransferase"/>
</dbReference>
<reference evidence="4 5" key="1">
    <citation type="submission" date="2020-09" db="EMBL/GenBank/DDBJ databases">
        <title>novel species in genus Nocardioides.</title>
        <authorList>
            <person name="Zhang G."/>
        </authorList>
    </citation>
    <scope>NUCLEOTIDE SEQUENCE [LARGE SCALE GENOMIC DNA]</scope>
    <source>
        <strain evidence="4 5">KCTC 39551</strain>
    </source>
</reference>
<gene>
    <name evidence="4" type="ORF">IEZ26_21670</name>
</gene>
<proteinExistence type="predicted"/>
<name>A0ABR8NIV6_9ACTN</name>
<keyword evidence="5" id="KW-1185">Reference proteome</keyword>
<keyword evidence="1" id="KW-0808">Transferase</keyword>
<dbReference type="CDD" id="cd04301">
    <property type="entry name" value="NAT_SF"/>
    <property type="match status" value="1"/>
</dbReference>
<feature type="domain" description="N-acetyltransferase" evidence="3">
    <location>
        <begin position="3"/>
        <end position="161"/>
    </location>
</feature>
<dbReference type="EMBL" id="JACXYZ010000005">
    <property type="protein sequence ID" value="MBD3927246.1"/>
    <property type="molecule type" value="Genomic_DNA"/>
</dbReference>
<evidence type="ECO:0000259" key="3">
    <source>
        <dbReference type="PROSITE" id="PS51186"/>
    </source>
</evidence>
<evidence type="ECO:0000256" key="2">
    <source>
        <dbReference type="ARBA" id="ARBA00023315"/>
    </source>
</evidence>
<accession>A0ABR8NIV6</accession>
<dbReference type="Gene3D" id="3.40.630.30">
    <property type="match status" value="1"/>
</dbReference>
<dbReference type="PANTHER" id="PTHR43420:SF47">
    <property type="entry name" value="N-ACETYLTRANSFERASE DOMAIN-CONTAINING PROTEIN"/>
    <property type="match status" value="1"/>
</dbReference>
<keyword evidence="2" id="KW-0012">Acyltransferase</keyword>
<evidence type="ECO:0000313" key="4">
    <source>
        <dbReference type="EMBL" id="MBD3927246.1"/>
    </source>
</evidence>
<organism evidence="4 5">
    <name type="scientific">Nocardioides cavernae</name>
    <dbReference type="NCBI Taxonomy" id="1921566"/>
    <lineage>
        <taxon>Bacteria</taxon>
        <taxon>Bacillati</taxon>
        <taxon>Actinomycetota</taxon>
        <taxon>Actinomycetes</taxon>
        <taxon>Propionibacteriales</taxon>
        <taxon>Nocardioidaceae</taxon>
        <taxon>Nocardioides</taxon>
    </lineage>
</organism>
<feature type="domain" description="N-acetyltransferase" evidence="3">
    <location>
        <begin position="164"/>
        <end position="324"/>
    </location>
</feature>
<dbReference type="InterPro" id="IPR000182">
    <property type="entry name" value="GNAT_dom"/>
</dbReference>
<sequence>MGITTRVLSAEDADALAALMTRIEGDHPTGFCLGAGEIREVMGGQAVNVFEGAYDGDELVAYTTVLPGRPDEVGLHVTLFGDVDPARLGEGIGTLMLTRSLNLSRALHAALAPGVPGRFAAATLAGREDQVDLVERAGMRPGRHSFLMVAHLERRAAVELPGGYTVTTFDPEAAEELRQTHNLAFADHPVRADASTGFWATFVVGAAHARHALSAVARDADGAVAAYVLAHEYVVPPSGGHGPEVHVPYVGTLPAHRGRGLATGLLAEVLRRASVAGYVTASLNVDTANPTGALGIYERAGFRQLYRQDSHHLDVPPVGGRLSR</sequence>
<dbReference type="Proteomes" id="UP000618818">
    <property type="component" value="Unassembled WGS sequence"/>
</dbReference>
<dbReference type="RefSeq" id="WP_191197108.1">
    <property type="nucleotide sequence ID" value="NZ_JACXYZ010000005.1"/>
</dbReference>